<comment type="caution">
    <text evidence="2">The sequence shown here is derived from an EMBL/GenBank/DDBJ whole genome shotgun (WGS) entry which is preliminary data.</text>
</comment>
<keyword evidence="3" id="KW-1185">Reference proteome</keyword>
<dbReference type="Proteomes" id="UP001152755">
    <property type="component" value="Unassembled WGS sequence"/>
</dbReference>
<evidence type="ECO:0000313" key="2">
    <source>
        <dbReference type="EMBL" id="MDG3016088.1"/>
    </source>
</evidence>
<evidence type="ECO:0000313" key="3">
    <source>
        <dbReference type="Proteomes" id="UP001152755"/>
    </source>
</evidence>
<dbReference type="InterPro" id="IPR015797">
    <property type="entry name" value="NUDIX_hydrolase-like_dom_sf"/>
</dbReference>
<keyword evidence="2" id="KW-0378">Hydrolase</keyword>
<dbReference type="InterPro" id="IPR036388">
    <property type="entry name" value="WH-like_DNA-bd_sf"/>
</dbReference>
<evidence type="ECO:0000259" key="1">
    <source>
        <dbReference type="Pfam" id="PF00293"/>
    </source>
</evidence>
<dbReference type="AlphaFoldDB" id="A0A9X4REY8"/>
<proteinExistence type="predicted"/>
<dbReference type="SUPFAM" id="SSF55811">
    <property type="entry name" value="Nudix"/>
    <property type="match status" value="1"/>
</dbReference>
<dbReference type="Gene3D" id="1.10.10.10">
    <property type="entry name" value="Winged helix-like DNA-binding domain superfamily/Winged helix DNA-binding domain"/>
    <property type="match status" value="1"/>
</dbReference>
<dbReference type="Gene3D" id="3.90.79.10">
    <property type="entry name" value="Nucleoside Triphosphate Pyrophosphohydrolase"/>
    <property type="match status" value="1"/>
</dbReference>
<dbReference type="SUPFAM" id="SSF46785">
    <property type="entry name" value="Winged helix' DNA-binding domain"/>
    <property type="match status" value="1"/>
</dbReference>
<dbReference type="GO" id="GO:0016787">
    <property type="term" value="F:hydrolase activity"/>
    <property type="evidence" value="ECO:0007669"/>
    <property type="project" value="UniProtKB-KW"/>
</dbReference>
<dbReference type="Pfam" id="PF00293">
    <property type="entry name" value="NUDIX"/>
    <property type="match status" value="1"/>
</dbReference>
<gene>
    <name evidence="2" type="ORF">NVS88_16130</name>
</gene>
<reference evidence="2" key="1">
    <citation type="submission" date="2022-08" db="EMBL/GenBank/DDBJ databases">
        <title>Genome analysis of Corynebacteriales strain.</title>
        <authorList>
            <person name="Lee S.D."/>
        </authorList>
    </citation>
    <scope>NUCLEOTIDE SEQUENCE</scope>
    <source>
        <strain evidence="2">D3-21</strain>
    </source>
</reference>
<sequence length="218" mass="23930">MPEFDQPLVSVDVVPVRYDHAGATVEVLLGRRIYEPHLGEFALPGVLLGHERIDEAAVRALRTKLGVENGEVRLLGGVEVFDNPDRDPRGPTLSIARYAVVADDYRPQPELHAAVALPAVDALPFDHGRIVTRAAEVLAKDLWADRAVAAALLGTRFATSDLREVYTQLLTRAHGDHAPRVDPANLLRRLRGTGWVHQVATAETGRGGRPPTVWEWND</sequence>
<dbReference type="EMBL" id="JANRHA010000011">
    <property type="protein sequence ID" value="MDG3016088.1"/>
    <property type="molecule type" value="Genomic_DNA"/>
</dbReference>
<dbReference type="InterPro" id="IPR000086">
    <property type="entry name" value="NUDIX_hydrolase_dom"/>
</dbReference>
<dbReference type="InterPro" id="IPR036390">
    <property type="entry name" value="WH_DNA-bd_sf"/>
</dbReference>
<accession>A0A9X4REY8</accession>
<name>A0A9X4REY8_9ACTN</name>
<dbReference type="RefSeq" id="WP_277830218.1">
    <property type="nucleotide sequence ID" value="NZ_JAAIVF010000001.1"/>
</dbReference>
<protein>
    <submittedName>
        <fullName evidence="2">NUDIX hydrolase</fullName>
    </submittedName>
</protein>
<organism evidence="2 3">
    <name type="scientific">Speluncibacter jeojiensis</name>
    <dbReference type="NCBI Taxonomy" id="2710754"/>
    <lineage>
        <taxon>Bacteria</taxon>
        <taxon>Bacillati</taxon>
        <taxon>Actinomycetota</taxon>
        <taxon>Actinomycetes</taxon>
        <taxon>Mycobacteriales</taxon>
        <taxon>Speluncibacteraceae</taxon>
        <taxon>Speluncibacter</taxon>
    </lineage>
</organism>
<dbReference type="CDD" id="cd18873">
    <property type="entry name" value="NUDIX_NadM_like"/>
    <property type="match status" value="1"/>
</dbReference>
<feature type="domain" description="Nudix hydrolase" evidence="1">
    <location>
        <begin position="9"/>
        <end position="122"/>
    </location>
</feature>